<gene>
    <name evidence="2" type="ORF">DSL72_009003</name>
</gene>
<dbReference type="AlphaFoldDB" id="A0A8A3PPH5"/>
<dbReference type="Proteomes" id="UP000672032">
    <property type="component" value="Chromosome 8"/>
</dbReference>
<proteinExistence type="predicted"/>
<reference evidence="2" key="1">
    <citation type="submission" date="2020-10" db="EMBL/GenBank/DDBJ databases">
        <title>Genome Sequence of Monilinia vaccinii-corymbosi Sheds Light on Mummy Berry Disease Infection of Blueberry and Mating Type.</title>
        <authorList>
            <person name="Yow A.G."/>
            <person name="Zhang Y."/>
            <person name="Bansal K."/>
            <person name="Eacker S.M."/>
            <person name="Sullivan S."/>
            <person name="Liachko I."/>
            <person name="Cubeta M.A."/>
            <person name="Rollins J.A."/>
            <person name="Ashrafi H."/>
        </authorList>
    </citation>
    <scope>NUCLEOTIDE SEQUENCE</scope>
    <source>
        <strain evidence="2">RL-1</strain>
    </source>
</reference>
<dbReference type="EMBL" id="CP063412">
    <property type="protein sequence ID" value="QSZ36913.1"/>
    <property type="molecule type" value="Genomic_DNA"/>
</dbReference>
<evidence type="ECO:0000313" key="3">
    <source>
        <dbReference type="Proteomes" id="UP000672032"/>
    </source>
</evidence>
<feature type="region of interest" description="Disordered" evidence="1">
    <location>
        <begin position="37"/>
        <end position="105"/>
    </location>
</feature>
<accession>A0A8A3PPH5</accession>
<keyword evidence="3" id="KW-1185">Reference proteome</keyword>
<evidence type="ECO:0000256" key="1">
    <source>
        <dbReference type="SAM" id="MobiDB-lite"/>
    </source>
</evidence>
<name>A0A8A3PPH5_9HELO</name>
<protein>
    <submittedName>
        <fullName evidence="2">Uncharacterized protein</fullName>
    </submittedName>
</protein>
<feature type="region of interest" description="Disordered" evidence="1">
    <location>
        <begin position="1"/>
        <end position="23"/>
    </location>
</feature>
<sequence>MLSGTEIRDFSPPPGMKPPNRAVGFDMEAFPTAYEIEPSTSIQSAPDSIMAPSPVRRRSTRTRSNTFRTVDLTSRQPEWQPGQEPGLDPSRSDGGRSTGINLHEEYGENLSSNAKACRYHCHAECL</sequence>
<dbReference type="OrthoDB" id="165352at2759"/>
<organism evidence="2 3">
    <name type="scientific">Monilinia vaccinii-corymbosi</name>
    <dbReference type="NCBI Taxonomy" id="61207"/>
    <lineage>
        <taxon>Eukaryota</taxon>
        <taxon>Fungi</taxon>
        <taxon>Dikarya</taxon>
        <taxon>Ascomycota</taxon>
        <taxon>Pezizomycotina</taxon>
        <taxon>Leotiomycetes</taxon>
        <taxon>Helotiales</taxon>
        <taxon>Sclerotiniaceae</taxon>
        <taxon>Monilinia</taxon>
    </lineage>
</organism>
<evidence type="ECO:0000313" key="2">
    <source>
        <dbReference type="EMBL" id="QSZ36913.1"/>
    </source>
</evidence>